<name>A0A371HAW1_MUCPR</name>
<feature type="non-terminal residue" evidence="2">
    <location>
        <position position="145"/>
    </location>
</feature>
<gene>
    <name evidence="2" type="primary">pol</name>
    <name evidence="2" type="ORF">CR513_17033</name>
</gene>
<organism evidence="2 3">
    <name type="scientific">Mucuna pruriens</name>
    <name type="common">Velvet bean</name>
    <name type="synonym">Dolichos pruriens</name>
    <dbReference type="NCBI Taxonomy" id="157652"/>
    <lineage>
        <taxon>Eukaryota</taxon>
        <taxon>Viridiplantae</taxon>
        <taxon>Streptophyta</taxon>
        <taxon>Embryophyta</taxon>
        <taxon>Tracheophyta</taxon>
        <taxon>Spermatophyta</taxon>
        <taxon>Magnoliopsida</taxon>
        <taxon>eudicotyledons</taxon>
        <taxon>Gunneridae</taxon>
        <taxon>Pentapetalae</taxon>
        <taxon>rosids</taxon>
        <taxon>fabids</taxon>
        <taxon>Fabales</taxon>
        <taxon>Fabaceae</taxon>
        <taxon>Papilionoideae</taxon>
        <taxon>50 kb inversion clade</taxon>
        <taxon>NPAAA clade</taxon>
        <taxon>indigoferoid/millettioid clade</taxon>
        <taxon>Phaseoleae</taxon>
        <taxon>Mucuna</taxon>
    </lineage>
</organism>
<evidence type="ECO:0000313" key="2">
    <source>
        <dbReference type="EMBL" id="RDX99853.1"/>
    </source>
</evidence>
<dbReference type="Gene3D" id="3.30.70.270">
    <property type="match status" value="1"/>
</dbReference>
<dbReference type="PANTHER" id="PTHR35046:SF9">
    <property type="entry name" value="RNA-DIRECTED DNA POLYMERASE"/>
    <property type="match status" value="1"/>
</dbReference>
<dbReference type="OrthoDB" id="111931at2759"/>
<evidence type="ECO:0000259" key="1">
    <source>
        <dbReference type="Pfam" id="PF17919"/>
    </source>
</evidence>
<reference evidence="2" key="1">
    <citation type="submission" date="2018-05" db="EMBL/GenBank/DDBJ databases">
        <title>Draft genome of Mucuna pruriens seed.</title>
        <authorList>
            <person name="Nnadi N.E."/>
            <person name="Vos R."/>
            <person name="Hasami M.H."/>
            <person name="Devisetty U.K."/>
            <person name="Aguiy J.C."/>
        </authorList>
    </citation>
    <scope>NUCLEOTIDE SEQUENCE [LARGE SCALE GENOMIC DNA]</scope>
    <source>
        <strain evidence="2">JCA_2017</strain>
    </source>
</reference>
<dbReference type="AlphaFoldDB" id="A0A371HAW1"/>
<dbReference type="PANTHER" id="PTHR35046">
    <property type="entry name" value="ZINC KNUCKLE (CCHC-TYPE) FAMILY PROTEIN"/>
    <property type="match status" value="1"/>
</dbReference>
<dbReference type="EMBL" id="QJKJ01003122">
    <property type="protein sequence ID" value="RDX99853.1"/>
    <property type="molecule type" value="Genomic_DNA"/>
</dbReference>
<dbReference type="InterPro" id="IPR041577">
    <property type="entry name" value="RT_RNaseH_2"/>
</dbReference>
<protein>
    <submittedName>
        <fullName evidence="2">Retrovirus-related Pol polyprotein from transposon opus</fullName>
    </submittedName>
</protein>
<dbReference type="STRING" id="157652.A0A371HAW1"/>
<dbReference type="SUPFAM" id="SSF56672">
    <property type="entry name" value="DNA/RNA polymerases"/>
    <property type="match status" value="1"/>
</dbReference>
<dbReference type="Proteomes" id="UP000257109">
    <property type="component" value="Unassembled WGS sequence"/>
</dbReference>
<feature type="domain" description="Reverse transcriptase/retrotransposon-derived protein RNase H-like" evidence="1">
    <location>
        <begin position="49"/>
        <end position="86"/>
    </location>
</feature>
<comment type="caution">
    <text evidence="2">The sequence shown here is derived from an EMBL/GenBank/DDBJ whole genome shotgun (WGS) entry which is preliminary data.</text>
</comment>
<sequence>MFLGYDVASHGVKVDKEKVKAIQEWPTPKTMSEMRSFHRIARFYRMFGQERAFQALKDRLTHAPILALPNFAKSFQLECDAFNITLCSCVGLIVWKHYLLPKEIVIHSDHESLKHLRGQEQFPYVIKHKQGKMNIVVNALSRRYT</sequence>
<accession>A0A371HAW1</accession>
<keyword evidence="3" id="KW-1185">Reference proteome</keyword>
<dbReference type="InterPro" id="IPR043502">
    <property type="entry name" value="DNA/RNA_pol_sf"/>
</dbReference>
<dbReference type="Pfam" id="PF17919">
    <property type="entry name" value="RT_RNaseH_2"/>
    <property type="match status" value="1"/>
</dbReference>
<evidence type="ECO:0000313" key="3">
    <source>
        <dbReference type="Proteomes" id="UP000257109"/>
    </source>
</evidence>
<proteinExistence type="predicted"/>
<dbReference type="InterPro" id="IPR043128">
    <property type="entry name" value="Rev_trsase/Diguanyl_cyclase"/>
</dbReference>